<keyword evidence="3" id="KW-0328">Glycosyltransferase</keyword>
<dbReference type="PANTHER" id="PTHR43179:SF12">
    <property type="entry name" value="GALACTOFURANOSYLTRANSFERASE GLFT2"/>
    <property type="match status" value="1"/>
</dbReference>
<keyword evidence="7" id="KW-1185">Reference proteome</keyword>
<evidence type="ECO:0000313" key="6">
    <source>
        <dbReference type="EMBL" id="KRM03251.1"/>
    </source>
</evidence>
<dbReference type="Proteomes" id="UP000051739">
    <property type="component" value="Unassembled WGS sequence"/>
</dbReference>
<sequence length="302" mass="34618">MKPICAIVVTYNRKKLLRESIESLQNQTVNNFDILVVDNASTDNTKEYISDLIDNQQILYENTGANLGGSGGFNFGLKAACERGYQYVWLMDDDTMPTPTALAELLKADQLLDGNYGYLASEVLFTDGQPCKMNGQKIYKKWPDESQYIKDGLVRTIQATFVSFFLKTSTIEEVGLSYKEFFIWGDDMEYSNRISKRHPSYLVGKSIVIHKTKDNNGSNLSKDDGSKLWRYKLAYRNECVIARSNGLYGRCFQFAKVNWNIIKVLRSDQPYKLKKIWIIISSSIRGIFFRPKIEYVKVKTKG</sequence>
<dbReference type="SUPFAM" id="SSF53448">
    <property type="entry name" value="Nucleotide-diphospho-sugar transferases"/>
    <property type="match status" value="1"/>
</dbReference>
<evidence type="ECO:0000259" key="5">
    <source>
        <dbReference type="Pfam" id="PF00535"/>
    </source>
</evidence>
<dbReference type="GO" id="GO:0016757">
    <property type="term" value="F:glycosyltransferase activity"/>
    <property type="evidence" value="ECO:0007669"/>
    <property type="project" value="UniProtKB-KW"/>
</dbReference>
<gene>
    <name evidence="6" type="ORF">FC60_GL001335</name>
</gene>
<dbReference type="Gene3D" id="3.90.550.10">
    <property type="entry name" value="Spore Coat Polysaccharide Biosynthesis Protein SpsA, Chain A"/>
    <property type="match status" value="1"/>
</dbReference>
<evidence type="ECO:0000256" key="2">
    <source>
        <dbReference type="ARBA" id="ARBA00006739"/>
    </source>
</evidence>
<name>A0A0R1VJU3_9LACO</name>
<dbReference type="AlphaFoldDB" id="A0A0R1VJU3"/>
<evidence type="ECO:0000256" key="4">
    <source>
        <dbReference type="ARBA" id="ARBA00022679"/>
    </source>
</evidence>
<proteinExistence type="inferred from homology"/>
<dbReference type="PANTHER" id="PTHR43179">
    <property type="entry name" value="RHAMNOSYLTRANSFERASE WBBL"/>
    <property type="match status" value="1"/>
</dbReference>
<feature type="domain" description="Glycosyltransferase 2-like" evidence="5">
    <location>
        <begin position="6"/>
        <end position="108"/>
    </location>
</feature>
<comment type="similarity">
    <text evidence="2">Belongs to the glycosyltransferase 2 family.</text>
</comment>
<dbReference type="InterPro" id="IPR001173">
    <property type="entry name" value="Glyco_trans_2-like"/>
</dbReference>
<dbReference type="Pfam" id="PF00535">
    <property type="entry name" value="Glycos_transf_2"/>
    <property type="match status" value="1"/>
</dbReference>
<evidence type="ECO:0000256" key="3">
    <source>
        <dbReference type="ARBA" id="ARBA00022676"/>
    </source>
</evidence>
<evidence type="ECO:0000256" key="1">
    <source>
        <dbReference type="ARBA" id="ARBA00004776"/>
    </source>
</evidence>
<dbReference type="CDD" id="cd04185">
    <property type="entry name" value="GT_2_like_b"/>
    <property type="match status" value="1"/>
</dbReference>
<reference evidence="6 7" key="1">
    <citation type="journal article" date="2015" name="Genome Announc.">
        <title>Expanding the biotechnology potential of lactobacilli through comparative genomics of 213 strains and associated genera.</title>
        <authorList>
            <person name="Sun Z."/>
            <person name="Harris H.M."/>
            <person name="McCann A."/>
            <person name="Guo C."/>
            <person name="Argimon S."/>
            <person name="Zhang W."/>
            <person name="Yang X."/>
            <person name="Jeffery I.B."/>
            <person name="Cooney J.C."/>
            <person name="Kagawa T.F."/>
            <person name="Liu W."/>
            <person name="Song Y."/>
            <person name="Salvetti E."/>
            <person name="Wrobel A."/>
            <person name="Rasinkangas P."/>
            <person name="Parkhill J."/>
            <person name="Rea M.C."/>
            <person name="O'Sullivan O."/>
            <person name="Ritari J."/>
            <person name="Douillard F.P."/>
            <person name="Paul Ross R."/>
            <person name="Yang R."/>
            <person name="Briner A.E."/>
            <person name="Felis G.E."/>
            <person name="de Vos W.M."/>
            <person name="Barrangou R."/>
            <person name="Klaenhammer T.R."/>
            <person name="Caufield P.W."/>
            <person name="Cui Y."/>
            <person name="Zhang H."/>
            <person name="O'Toole P.W."/>
        </authorList>
    </citation>
    <scope>NUCLEOTIDE SEQUENCE [LARGE SCALE GENOMIC DNA]</scope>
    <source>
        <strain evidence="6 7">DSM 16045</strain>
    </source>
</reference>
<dbReference type="EMBL" id="AZFN01000004">
    <property type="protein sequence ID" value="KRM03251.1"/>
    <property type="molecule type" value="Genomic_DNA"/>
</dbReference>
<dbReference type="PATRIC" id="fig|1423749.3.peg.1366"/>
<comment type="caution">
    <text evidence="6">The sequence shown here is derived from an EMBL/GenBank/DDBJ whole genome shotgun (WGS) entry which is preliminary data.</text>
</comment>
<protein>
    <submittedName>
        <fullName evidence="6">Glycosyltransferase</fullName>
    </submittedName>
</protein>
<evidence type="ECO:0000313" key="7">
    <source>
        <dbReference type="Proteomes" id="UP000051739"/>
    </source>
</evidence>
<dbReference type="InterPro" id="IPR029044">
    <property type="entry name" value="Nucleotide-diphossugar_trans"/>
</dbReference>
<organism evidence="6 7">
    <name type="scientific">Limosilactobacillus gastricus DSM 16045</name>
    <dbReference type="NCBI Taxonomy" id="1423749"/>
    <lineage>
        <taxon>Bacteria</taxon>
        <taxon>Bacillati</taxon>
        <taxon>Bacillota</taxon>
        <taxon>Bacilli</taxon>
        <taxon>Lactobacillales</taxon>
        <taxon>Lactobacillaceae</taxon>
        <taxon>Limosilactobacillus</taxon>
    </lineage>
</organism>
<keyword evidence="4 6" id="KW-0808">Transferase</keyword>
<comment type="pathway">
    <text evidence="1">Cell wall biogenesis; cell wall polysaccharide biosynthesis.</text>
</comment>
<accession>A0A0R1VJU3</accession>
<dbReference type="RefSeq" id="WP_056936844.1">
    <property type="nucleotide sequence ID" value="NZ_AZFN01000004.1"/>
</dbReference>